<sequence>MACPRAQTPSDRIKWSSTEIHYVPLPKVLQRMVKRMAHLSHDLVDCREDFLRVLDIEREREISGRDSQLSRGFRRLKEALQQAQYVVIQVEYRWSNWYNFHINASKDVRSIIHSTEAILDESTRLLELLEKRKVKRFMVAAGEALRSNQSENQILRSVDNIWDMTNRLFRLDSNFARPYLLYMEARMPRQAL</sequence>
<organism evidence="1 2">
    <name type="scientific">Exophiala sideris</name>
    <dbReference type="NCBI Taxonomy" id="1016849"/>
    <lineage>
        <taxon>Eukaryota</taxon>
        <taxon>Fungi</taxon>
        <taxon>Dikarya</taxon>
        <taxon>Ascomycota</taxon>
        <taxon>Pezizomycotina</taxon>
        <taxon>Eurotiomycetes</taxon>
        <taxon>Chaetothyriomycetidae</taxon>
        <taxon>Chaetothyriales</taxon>
        <taxon>Herpotrichiellaceae</taxon>
        <taxon>Exophiala</taxon>
    </lineage>
</organism>
<dbReference type="EMBL" id="KN846951">
    <property type="protein sequence ID" value="KIV85367.1"/>
    <property type="molecule type" value="Genomic_DNA"/>
</dbReference>
<evidence type="ECO:0000313" key="2">
    <source>
        <dbReference type="Proteomes" id="UP000053599"/>
    </source>
</evidence>
<evidence type="ECO:0008006" key="3">
    <source>
        <dbReference type="Google" id="ProtNLM"/>
    </source>
</evidence>
<dbReference type="Proteomes" id="UP000053599">
    <property type="component" value="Unassembled WGS sequence"/>
</dbReference>
<proteinExistence type="predicted"/>
<dbReference type="AlphaFoldDB" id="A0A0D1YRM7"/>
<gene>
    <name evidence="1" type="ORF">PV11_01068</name>
</gene>
<protein>
    <recommendedName>
        <fullName evidence="3">Prion-inhibition and propagation HeLo domain-containing protein</fullName>
    </recommendedName>
</protein>
<dbReference type="HOGENOM" id="CLU_1415176_0_0_1"/>
<evidence type="ECO:0000313" key="1">
    <source>
        <dbReference type="EMBL" id="KIV85367.1"/>
    </source>
</evidence>
<accession>A0A0D1YRM7</accession>
<name>A0A0D1YRM7_9EURO</name>
<reference evidence="1 2" key="1">
    <citation type="submission" date="2015-01" db="EMBL/GenBank/DDBJ databases">
        <title>The Genome Sequence of Exophiala sideris CBS121828.</title>
        <authorList>
            <consortium name="The Broad Institute Genomics Platform"/>
            <person name="Cuomo C."/>
            <person name="de Hoog S."/>
            <person name="Gorbushina A."/>
            <person name="Stielow B."/>
            <person name="Teixiera M."/>
            <person name="Abouelleil A."/>
            <person name="Chapman S.B."/>
            <person name="Priest M."/>
            <person name="Young S.K."/>
            <person name="Wortman J."/>
            <person name="Nusbaum C."/>
            <person name="Birren B."/>
        </authorList>
    </citation>
    <scope>NUCLEOTIDE SEQUENCE [LARGE SCALE GENOMIC DNA]</scope>
    <source>
        <strain evidence="1 2">CBS 121828</strain>
    </source>
</reference>